<accession>A0A0A9HC93</accession>
<protein>
    <submittedName>
        <fullName evidence="1">Uncharacterized protein</fullName>
    </submittedName>
</protein>
<reference evidence="1" key="1">
    <citation type="submission" date="2014-09" db="EMBL/GenBank/DDBJ databases">
        <authorList>
            <person name="Magalhaes I.L.F."/>
            <person name="Oliveira U."/>
            <person name="Santos F.R."/>
            <person name="Vidigal T.H.D.A."/>
            <person name="Brescovit A.D."/>
            <person name="Santos A.J."/>
        </authorList>
    </citation>
    <scope>NUCLEOTIDE SEQUENCE</scope>
    <source>
        <tissue evidence="1">Shoot tissue taken approximately 20 cm above the soil surface</tissue>
    </source>
</reference>
<name>A0A0A9HC93_ARUDO</name>
<organism evidence="1">
    <name type="scientific">Arundo donax</name>
    <name type="common">Giant reed</name>
    <name type="synonym">Donax arundinaceus</name>
    <dbReference type="NCBI Taxonomy" id="35708"/>
    <lineage>
        <taxon>Eukaryota</taxon>
        <taxon>Viridiplantae</taxon>
        <taxon>Streptophyta</taxon>
        <taxon>Embryophyta</taxon>
        <taxon>Tracheophyta</taxon>
        <taxon>Spermatophyta</taxon>
        <taxon>Magnoliopsida</taxon>
        <taxon>Liliopsida</taxon>
        <taxon>Poales</taxon>
        <taxon>Poaceae</taxon>
        <taxon>PACMAD clade</taxon>
        <taxon>Arundinoideae</taxon>
        <taxon>Arundineae</taxon>
        <taxon>Arundo</taxon>
    </lineage>
</organism>
<sequence length="60" mass="7307">MRLWSRQRDPILFGSRRHWRKKLCFVRPHVFNKSLRSLHASDDLYILKANQITLCLQNKN</sequence>
<dbReference type="EMBL" id="GBRH01163101">
    <property type="protein sequence ID" value="JAE34795.1"/>
    <property type="molecule type" value="Transcribed_RNA"/>
</dbReference>
<reference evidence="1" key="2">
    <citation type="journal article" date="2015" name="Data Brief">
        <title>Shoot transcriptome of the giant reed, Arundo donax.</title>
        <authorList>
            <person name="Barrero R.A."/>
            <person name="Guerrero F.D."/>
            <person name="Moolhuijzen P."/>
            <person name="Goolsby J.A."/>
            <person name="Tidwell J."/>
            <person name="Bellgard S.E."/>
            <person name="Bellgard M.I."/>
        </authorList>
    </citation>
    <scope>NUCLEOTIDE SEQUENCE</scope>
    <source>
        <tissue evidence="1">Shoot tissue taken approximately 20 cm above the soil surface</tissue>
    </source>
</reference>
<dbReference type="AlphaFoldDB" id="A0A0A9HC93"/>
<proteinExistence type="predicted"/>
<evidence type="ECO:0000313" key="1">
    <source>
        <dbReference type="EMBL" id="JAE34795.1"/>
    </source>
</evidence>